<evidence type="ECO:0000313" key="11">
    <source>
        <dbReference type="EMBL" id="MBP2623477.1"/>
    </source>
</evidence>
<evidence type="ECO:0000256" key="7">
    <source>
        <dbReference type="HAMAP-Rule" id="MF_00910"/>
    </source>
</evidence>
<protein>
    <recommendedName>
        <fullName evidence="7 8">Cell division protein FtsL</fullName>
    </recommendedName>
</protein>
<comment type="caution">
    <text evidence="11">The sequence shown here is derived from an EMBL/GenBank/DDBJ whole genome shotgun (WGS) entry which is preliminary data.</text>
</comment>
<comment type="subcellular location">
    <subcellularLocation>
        <location evidence="7">Cell membrane</location>
        <topology evidence="7">Single-pass type II membrane protein</topology>
    </subcellularLocation>
    <text evidence="7">Localizes to the division septum where it forms a ring structure.</text>
</comment>
<evidence type="ECO:0000256" key="10">
    <source>
        <dbReference type="SAM" id="MobiDB-lite"/>
    </source>
</evidence>
<evidence type="ECO:0000256" key="5">
    <source>
        <dbReference type="ARBA" id="ARBA00023136"/>
    </source>
</evidence>
<comment type="function">
    <text evidence="7">Essential cell division protein.</text>
</comment>
<dbReference type="EMBL" id="PRDG01000003">
    <property type="protein sequence ID" value="MBP2623477.1"/>
    <property type="molecule type" value="Genomic_DNA"/>
</dbReference>
<evidence type="ECO:0000313" key="12">
    <source>
        <dbReference type="Proteomes" id="UP001519296"/>
    </source>
</evidence>
<dbReference type="InterPro" id="IPR011922">
    <property type="entry name" value="Cell_div_FtsL"/>
</dbReference>
<evidence type="ECO:0000256" key="2">
    <source>
        <dbReference type="ARBA" id="ARBA00022618"/>
    </source>
</evidence>
<keyword evidence="12" id="KW-1185">Reference proteome</keyword>
<dbReference type="GO" id="GO:0051301">
    <property type="term" value="P:cell division"/>
    <property type="evidence" value="ECO:0007669"/>
    <property type="project" value="UniProtKB-KW"/>
</dbReference>
<evidence type="ECO:0000256" key="9">
    <source>
        <dbReference type="SAM" id="Coils"/>
    </source>
</evidence>
<sequence length="106" mass="12078">MPARDSDKNRPDLPVRIRRFSRIEKAFYGSIVLTAVIIAVSIIFMQTRMLQVQRDLAELNTKVEGKQTELNDAKQEVNELTRKERLSSLASSQEMTIQNGNVKTAE</sequence>
<dbReference type="Proteomes" id="UP001519296">
    <property type="component" value="Unassembled WGS sequence"/>
</dbReference>
<gene>
    <name evidence="7 11" type="primary">ftsL</name>
    <name evidence="11" type="ORF">C4K46_05925</name>
</gene>
<evidence type="ECO:0000256" key="4">
    <source>
        <dbReference type="ARBA" id="ARBA00022989"/>
    </source>
</evidence>
<evidence type="ECO:0000256" key="8">
    <source>
        <dbReference type="NCBIfam" id="TIGR02209"/>
    </source>
</evidence>
<evidence type="ECO:0000256" key="3">
    <source>
        <dbReference type="ARBA" id="ARBA00022692"/>
    </source>
</evidence>
<evidence type="ECO:0000256" key="1">
    <source>
        <dbReference type="ARBA" id="ARBA00022475"/>
    </source>
</evidence>
<name>A0ABS5B3S2_9STRE</name>
<keyword evidence="6 7" id="KW-0131">Cell cycle</keyword>
<dbReference type="HAMAP" id="MF_00910">
    <property type="entry name" value="FtsL"/>
    <property type="match status" value="1"/>
</dbReference>
<feature type="transmembrane region" description="Helical" evidence="7">
    <location>
        <begin position="26"/>
        <end position="45"/>
    </location>
</feature>
<reference evidence="11 12" key="1">
    <citation type="submission" date="2018-02" db="EMBL/GenBank/DDBJ databases">
        <title>Draft genome sequence of Streptococcus oricebi CCUG 70868T type strain.</title>
        <authorList>
            <person name="Mendez V."/>
            <person name="Salva-Serra F."/>
            <person name="Jaen-Luchoro D."/>
            <person name="Gonzales-Siles L."/>
            <person name="Karlsson R."/>
            <person name="Engstrom-Jakobsson H."/>
            <person name="Busquets A."/>
            <person name="Gomila M."/>
            <person name="Pineiro-Iglesias B."/>
            <person name="Bennasar-Figueras A."/>
            <person name="Seeger M."/>
            <person name="Moore E."/>
        </authorList>
    </citation>
    <scope>NUCLEOTIDE SEQUENCE [LARGE SCALE GENOMIC DNA]</scope>
    <source>
        <strain evidence="11 12">CCUG 70868</strain>
    </source>
</reference>
<keyword evidence="4 7" id="KW-1133">Transmembrane helix</keyword>
<accession>A0ABS5B3S2</accession>
<organism evidence="11 12">
    <name type="scientific">Streptococcus oricebi</name>
    <dbReference type="NCBI Taxonomy" id="1547447"/>
    <lineage>
        <taxon>Bacteria</taxon>
        <taxon>Bacillati</taxon>
        <taxon>Bacillota</taxon>
        <taxon>Bacilli</taxon>
        <taxon>Lactobacillales</taxon>
        <taxon>Streptococcaceae</taxon>
        <taxon>Streptococcus</taxon>
    </lineage>
</organism>
<feature type="region of interest" description="Disordered" evidence="10">
    <location>
        <begin position="86"/>
        <end position="106"/>
    </location>
</feature>
<dbReference type="RefSeq" id="WP_209627975.1">
    <property type="nucleotide sequence ID" value="NZ_PRDG01000003.1"/>
</dbReference>
<feature type="coiled-coil region" evidence="9">
    <location>
        <begin position="49"/>
        <end position="83"/>
    </location>
</feature>
<keyword evidence="2 7" id="KW-0132">Cell division</keyword>
<dbReference type="NCBIfam" id="TIGR02209">
    <property type="entry name" value="ftsL_broad"/>
    <property type="match status" value="1"/>
</dbReference>
<keyword evidence="9" id="KW-0175">Coiled coil</keyword>
<keyword evidence="3 7" id="KW-0812">Transmembrane</keyword>
<evidence type="ECO:0000256" key="6">
    <source>
        <dbReference type="ARBA" id="ARBA00023306"/>
    </source>
</evidence>
<keyword evidence="5 7" id="KW-0472">Membrane</keyword>
<feature type="compositionally biased region" description="Polar residues" evidence="10">
    <location>
        <begin position="88"/>
        <end position="106"/>
    </location>
</feature>
<keyword evidence="1 7" id="KW-1003">Cell membrane</keyword>
<proteinExistence type="inferred from homology"/>
<comment type="similarity">
    <text evidence="7">Belongs to the FtsL family.</text>
</comment>